<proteinExistence type="predicted"/>
<gene>
    <name evidence="7" type="ORF">JMJ54_04715</name>
</gene>
<dbReference type="Gene3D" id="3.40.50.10490">
    <property type="entry name" value="Glucose-6-phosphate isomerase like protein, domain 1"/>
    <property type="match status" value="2"/>
</dbReference>
<dbReference type="SUPFAM" id="SSF53697">
    <property type="entry name" value="SIS domain"/>
    <property type="match status" value="1"/>
</dbReference>
<keyword evidence="5" id="KW-0315">Glutamine amidotransferase</keyword>
<evidence type="ECO:0000259" key="6">
    <source>
        <dbReference type="PROSITE" id="PS51464"/>
    </source>
</evidence>
<dbReference type="InterPro" id="IPR029055">
    <property type="entry name" value="Ntn_hydrolases_N"/>
</dbReference>
<dbReference type="InterPro" id="IPR046348">
    <property type="entry name" value="SIS_dom_sf"/>
</dbReference>
<evidence type="ECO:0000256" key="2">
    <source>
        <dbReference type="ARBA" id="ARBA00012916"/>
    </source>
</evidence>
<sequence length="598" mass="64711">MSTIFGFISQNNAIAPLSLVLSRHPELGYRHLSALGGNASALDAIRASGPQAALADALGPHDGQRLLARLDWSHDGERAVALSRGRIGVVLRGQIDNADALAERLTQLGYPSDPTRPAALVADLVHWHEDALKYLPRAVQAARLELQGIHAFGVSCSDSGSPLVFTGNRIALYLALSIIGVACTDNVQLLPADRREQLRLSEGDVVSLHPGHVEVVDANGQPVRRTATLTLNGDEALDRFGHHMEREIDAQPALLADALSLRGAIPTLERLLGDDSVHELAGIRTITLLASGSSHHAALTARYWLEALVGVPTLVELASEFRYREVALPPDTLVIAISQSGETADTVASLRFARQLGATLTLAISNVSDSTLMHQARWHMVTNAGPEIAVTSTKTFSAQLLALYQLALALARLHHRLTPEAESEARRHLGELAQRAHAVLALKPLIDDWARAIAQGQTLFCIGRHSNYPVVLEGAQKIREVAYLGAEGHAGGELKHGPLAVVDRNLPVVACLPWNRLAEKMLANLQEIRARQGRIYVFTDAALPSDERMNVIRMPASLGDLDPLLYTLAFQLLAYRIALHRGTSIDTPRYLAKTVLTE</sequence>
<reference evidence="7 8" key="1">
    <citation type="submission" date="2021-01" db="EMBL/GenBank/DDBJ databases">
        <title>Draft Genome Sequence and Polyhydroxyalkanoate Biosynthetic Potential of Jeongeupia naejangsanensis Type Strain DSM 24253.</title>
        <authorList>
            <person name="Turrini P."/>
            <person name="Artuso I."/>
            <person name="Lugli G.A."/>
            <person name="Frangipani E."/>
            <person name="Ventura M."/>
            <person name="Visca P."/>
        </authorList>
    </citation>
    <scope>NUCLEOTIDE SEQUENCE [LARGE SCALE GENOMIC DNA]</scope>
    <source>
        <strain evidence="7 8">DSM 24253</strain>
    </source>
</reference>
<keyword evidence="8" id="KW-1185">Reference proteome</keyword>
<feature type="domain" description="SIS" evidence="6">
    <location>
        <begin position="276"/>
        <end position="416"/>
    </location>
</feature>
<keyword evidence="7" id="KW-0032">Aminotransferase</keyword>
<dbReference type="InterPro" id="IPR035490">
    <property type="entry name" value="GlmS/FrlB_SIS"/>
</dbReference>
<keyword evidence="7" id="KW-0808">Transferase</keyword>
<feature type="domain" description="SIS" evidence="6">
    <location>
        <begin position="449"/>
        <end position="588"/>
    </location>
</feature>
<dbReference type="EMBL" id="JAESND010000001">
    <property type="protein sequence ID" value="MBM3115125.1"/>
    <property type="molecule type" value="Genomic_DNA"/>
</dbReference>
<dbReference type="RefSeq" id="WP_203536770.1">
    <property type="nucleotide sequence ID" value="NZ_JAESND010000001.1"/>
</dbReference>
<name>A0ABS2BHN7_9NEIS</name>
<dbReference type="NCBIfam" id="NF001484">
    <property type="entry name" value="PRK00331.1"/>
    <property type="match status" value="1"/>
</dbReference>
<organism evidence="7 8">
    <name type="scientific">Jeongeupia naejangsanensis</name>
    <dbReference type="NCBI Taxonomy" id="613195"/>
    <lineage>
        <taxon>Bacteria</taxon>
        <taxon>Pseudomonadati</taxon>
        <taxon>Pseudomonadota</taxon>
        <taxon>Betaproteobacteria</taxon>
        <taxon>Neisseriales</taxon>
        <taxon>Chitinibacteraceae</taxon>
        <taxon>Jeongeupia</taxon>
    </lineage>
</organism>
<dbReference type="Proteomes" id="UP000809431">
    <property type="component" value="Unassembled WGS sequence"/>
</dbReference>
<comment type="caution">
    <text evidence="7">The sequence shown here is derived from an EMBL/GenBank/DDBJ whole genome shotgun (WGS) entry which is preliminary data.</text>
</comment>
<dbReference type="InterPro" id="IPR001347">
    <property type="entry name" value="SIS_dom"/>
</dbReference>
<comment type="catalytic activity">
    <reaction evidence="1">
        <text>D-fructose 6-phosphate + L-glutamine = D-glucosamine 6-phosphate + L-glutamate</text>
        <dbReference type="Rhea" id="RHEA:13237"/>
        <dbReference type="ChEBI" id="CHEBI:29985"/>
        <dbReference type="ChEBI" id="CHEBI:58359"/>
        <dbReference type="ChEBI" id="CHEBI:58725"/>
        <dbReference type="ChEBI" id="CHEBI:61527"/>
        <dbReference type="EC" id="2.6.1.16"/>
    </reaction>
</comment>
<evidence type="ECO:0000313" key="7">
    <source>
        <dbReference type="EMBL" id="MBM3115125.1"/>
    </source>
</evidence>
<evidence type="ECO:0000256" key="3">
    <source>
        <dbReference type="ARBA" id="ARBA00016090"/>
    </source>
</evidence>
<dbReference type="CDD" id="cd05008">
    <property type="entry name" value="SIS_GlmS_GlmD_1"/>
    <property type="match status" value="1"/>
</dbReference>
<dbReference type="PANTHER" id="PTHR10937:SF0">
    <property type="entry name" value="GLUTAMINE--FRUCTOSE-6-PHOSPHATE TRANSAMINASE (ISOMERIZING)"/>
    <property type="match status" value="1"/>
</dbReference>
<evidence type="ECO:0000313" key="8">
    <source>
        <dbReference type="Proteomes" id="UP000809431"/>
    </source>
</evidence>
<protein>
    <recommendedName>
        <fullName evidence="3">Glutamine--fructose-6-phosphate aminotransferase [isomerizing]</fullName>
        <ecNumber evidence="2">2.6.1.16</ecNumber>
    </recommendedName>
</protein>
<dbReference type="InterPro" id="IPR035466">
    <property type="entry name" value="GlmS/AgaS_SIS"/>
</dbReference>
<dbReference type="CDD" id="cd05009">
    <property type="entry name" value="SIS_GlmS_GlmD_2"/>
    <property type="match status" value="1"/>
</dbReference>
<dbReference type="Gene3D" id="3.60.20.10">
    <property type="entry name" value="Glutamine Phosphoribosylpyrophosphate, subunit 1, domain 1"/>
    <property type="match status" value="1"/>
</dbReference>
<dbReference type="PANTHER" id="PTHR10937">
    <property type="entry name" value="GLUCOSAMINE--FRUCTOSE-6-PHOSPHATE AMINOTRANSFERASE, ISOMERIZING"/>
    <property type="match status" value="1"/>
</dbReference>
<dbReference type="PROSITE" id="PS51464">
    <property type="entry name" value="SIS"/>
    <property type="match status" value="2"/>
</dbReference>
<evidence type="ECO:0000256" key="4">
    <source>
        <dbReference type="ARBA" id="ARBA00022737"/>
    </source>
</evidence>
<dbReference type="Pfam" id="PF01380">
    <property type="entry name" value="SIS"/>
    <property type="match status" value="2"/>
</dbReference>
<evidence type="ECO:0000256" key="1">
    <source>
        <dbReference type="ARBA" id="ARBA00001031"/>
    </source>
</evidence>
<evidence type="ECO:0000256" key="5">
    <source>
        <dbReference type="ARBA" id="ARBA00022962"/>
    </source>
</evidence>
<accession>A0ABS2BHN7</accession>
<dbReference type="EC" id="2.6.1.16" evidence="2"/>
<keyword evidence="4" id="KW-0677">Repeat</keyword>
<dbReference type="GO" id="GO:0004360">
    <property type="term" value="F:glutamine-fructose-6-phosphate transaminase (isomerizing) activity"/>
    <property type="evidence" value="ECO:0007669"/>
    <property type="project" value="UniProtKB-EC"/>
</dbReference>